<dbReference type="GO" id="GO:0008270">
    <property type="term" value="F:zinc ion binding"/>
    <property type="evidence" value="ECO:0007669"/>
    <property type="project" value="UniProtKB-KW"/>
</dbReference>
<reference evidence="3" key="1">
    <citation type="submission" date="2021-01" db="EMBL/GenBank/DDBJ databases">
        <authorList>
            <person name="Corre E."/>
            <person name="Pelletier E."/>
            <person name="Niang G."/>
            <person name="Scheremetjew M."/>
            <person name="Finn R."/>
            <person name="Kale V."/>
            <person name="Holt S."/>
            <person name="Cochrane G."/>
            <person name="Meng A."/>
            <person name="Brown T."/>
            <person name="Cohen L."/>
        </authorList>
    </citation>
    <scope>NUCLEOTIDE SEQUENCE</scope>
    <source>
        <strain evidence="3">CCMP645</strain>
    </source>
</reference>
<name>A0A7S4FBB2_CHRCT</name>
<dbReference type="EMBL" id="HBIZ01059203">
    <property type="protein sequence ID" value="CAE0784376.1"/>
    <property type="molecule type" value="Transcribed_RNA"/>
</dbReference>
<keyword evidence="1" id="KW-0677">Repeat</keyword>
<dbReference type="InterPro" id="IPR011042">
    <property type="entry name" value="6-blade_b-propeller_TolB-like"/>
</dbReference>
<dbReference type="InterPro" id="IPR001258">
    <property type="entry name" value="NHL_repeat"/>
</dbReference>
<dbReference type="SUPFAM" id="SSF63825">
    <property type="entry name" value="YWTD domain"/>
    <property type="match status" value="1"/>
</dbReference>
<dbReference type="PANTHER" id="PTHR24104">
    <property type="entry name" value="E3 UBIQUITIN-PROTEIN LIGASE NHLRC1-RELATED"/>
    <property type="match status" value="1"/>
</dbReference>
<dbReference type="Gene3D" id="2.120.10.30">
    <property type="entry name" value="TolB, C-terminal domain"/>
    <property type="match status" value="2"/>
</dbReference>
<dbReference type="PROSITE" id="PS51125">
    <property type="entry name" value="NHL"/>
    <property type="match status" value="4"/>
</dbReference>
<dbReference type="CDD" id="cd05819">
    <property type="entry name" value="NHL"/>
    <property type="match status" value="1"/>
</dbReference>
<feature type="repeat" description="NHL" evidence="2">
    <location>
        <begin position="198"/>
        <end position="241"/>
    </location>
</feature>
<feature type="repeat" description="NHL" evidence="2">
    <location>
        <begin position="152"/>
        <end position="194"/>
    </location>
</feature>
<dbReference type="InterPro" id="IPR050952">
    <property type="entry name" value="TRIM-NHL_E3_ligases"/>
</dbReference>
<proteinExistence type="predicted"/>
<sequence length="323" mass="34581">MPEQTDAAAAGPMLTLMRSFGLWGRLPGQFNNPRFLLQLSGNVLVADSGNDRLQLLDSEGKHIRTLLGSQPGHPTGLASDGTHIWVADSANCTVQKIQLSDGKPVLRVGTYGVGKGQFNAPEGLALAKGRLFVADEGNNRIVVLDASSLDWLFSFGESGDAPAQFSNPVGLTVLDDELYVRDTNNHRIQAFSLEGTFLRTFGSEGTGPGQFTMPTGMAAIGNNKLLVAEAGAGRVQVSSIHAAPFSNAAFITSMLSENAWLRWTALCFSVWPLTVFVLHGRGVRDVVTLQSHMLTAFASACQTGDESFVHINLLSCVDHKLRA</sequence>
<evidence type="ECO:0000256" key="2">
    <source>
        <dbReference type="PROSITE-ProRule" id="PRU00504"/>
    </source>
</evidence>
<feature type="repeat" description="NHL" evidence="2">
    <location>
        <begin position="105"/>
        <end position="147"/>
    </location>
</feature>
<dbReference type="PANTHER" id="PTHR24104:SF25">
    <property type="entry name" value="PROTEIN LIN-41"/>
    <property type="match status" value="1"/>
</dbReference>
<dbReference type="Pfam" id="PF01436">
    <property type="entry name" value="NHL"/>
    <property type="match status" value="2"/>
</dbReference>
<evidence type="ECO:0008006" key="4">
    <source>
        <dbReference type="Google" id="ProtNLM"/>
    </source>
</evidence>
<dbReference type="Gene3D" id="2.40.10.500">
    <property type="match status" value="1"/>
</dbReference>
<accession>A0A7S4FBB2</accession>
<evidence type="ECO:0000313" key="3">
    <source>
        <dbReference type="EMBL" id="CAE0784376.1"/>
    </source>
</evidence>
<dbReference type="AlphaFoldDB" id="A0A7S4FBB2"/>
<protein>
    <recommendedName>
        <fullName evidence="4">Peptidylamidoglycolate lyase</fullName>
    </recommendedName>
</protein>
<evidence type="ECO:0000256" key="1">
    <source>
        <dbReference type="ARBA" id="ARBA00022737"/>
    </source>
</evidence>
<feature type="repeat" description="NHL" evidence="2">
    <location>
        <begin position="17"/>
        <end position="59"/>
    </location>
</feature>
<gene>
    <name evidence="3" type="ORF">PCAR00345_LOCUS37081</name>
</gene>
<organism evidence="3">
    <name type="scientific">Chrysotila carterae</name>
    <name type="common">Marine alga</name>
    <name type="synonym">Syracosphaera carterae</name>
    <dbReference type="NCBI Taxonomy" id="13221"/>
    <lineage>
        <taxon>Eukaryota</taxon>
        <taxon>Haptista</taxon>
        <taxon>Haptophyta</taxon>
        <taxon>Prymnesiophyceae</taxon>
        <taxon>Isochrysidales</taxon>
        <taxon>Isochrysidaceae</taxon>
        <taxon>Chrysotila</taxon>
    </lineage>
</organism>